<organism evidence="1">
    <name type="scientific">Megavirus courdo7</name>
    <dbReference type="NCBI Taxonomy" id="1128135"/>
    <lineage>
        <taxon>Viruses</taxon>
        <taxon>Varidnaviria</taxon>
        <taxon>Bamfordvirae</taxon>
        <taxon>Nucleocytoviricota</taxon>
        <taxon>Megaviricetes</taxon>
        <taxon>Imitervirales</taxon>
        <taxon>Mimiviridae</taxon>
        <taxon>Megamimivirinae</taxon>
        <taxon>Megavirus</taxon>
    </lineage>
</organism>
<protein>
    <submittedName>
        <fullName evidence="1">Mitogen-activated protein kinase 2</fullName>
    </submittedName>
</protein>
<keyword evidence="1" id="KW-0418">Kinase</keyword>
<keyword evidence="1" id="KW-0808">Transferase</keyword>
<name>H2EBN0_9VIRU</name>
<gene>
    <name evidence="1" type="ORF">c7_L740</name>
</gene>
<dbReference type="EMBL" id="JN885991">
    <property type="protein sequence ID" value="AEX61803.1"/>
    <property type="molecule type" value="Genomic_DNA"/>
</dbReference>
<evidence type="ECO:0000313" key="1">
    <source>
        <dbReference type="EMBL" id="AEX61803.1"/>
    </source>
</evidence>
<proteinExistence type="predicted"/>
<reference evidence="1" key="1">
    <citation type="submission" date="2011-10" db="EMBL/GenBank/DDBJ databases">
        <title>Provirophages and transpovirons: unique mobilome of giant viruses.</title>
        <authorList>
            <person name="Desnues C."/>
            <person name="LaScola B."/>
            <person name="Yutin N."/>
            <person name="Fournous G."/>
            <person name="Koonin E."/>
            <person name="Raoult D."/>
        </authorList>
    </citation>
    <scope>NUCLEOTIDE SEQUENCE</scope>
    <source>
        <strain evidence="1">Mv13-c7</strain>
    </source>
</reference>
<accession>H2EBN0</accession>
<dbReference type="GO" id="GO:0016301">
    <property type="term" value="F:kinase activity"/>
    <property type="evidence" value="ECO:0007669"/>
    <property type="project" value="UniProtKB-KW"/>
</dbReference>
<sequence>MVINNKGILFQYYYYVYSMDTINDIINAVLNGRFINQSMNLLKWIDERFN</sequence>